<dbReference type="InterPro" id="IPR007607">
    <property type="entry name" value="BacA/B"/>
</dbReference>
<feature type="compositionally biased region" description="Basic and acidic residues" evidence="2">
    <location>
        <begin position="239"/>
        <end position="258"/>
    </location>
</feature>
<dbReference type="EMBL" id="JAGKSP010000016">
    <property type="protein sequence ID" value="MBP3966302.1"/>
    <property type="molecule type" value="Genomic_DNA"/>
</dbReference>
<comment type="caution">
    <text evidence="3">The sequence shown here is derived from an EMBL/GenBank/DDBJ whole genome shotgun (WGS) entry which is preliminary data.</text>
</comment>
<dbReference type="PANTHER" id="PTHR35024">
    <property type="entry name" value="HYPOTHETICAL CYTOSOLIC PROTEIN"/>
    <property type="match status" value="1"/>
</dbReference>
<name>A0ABS5CKA0_9BACL</name>
<feature type="region of interest" description="Disordered" evidence="2">
    <location>
        <begin position="179"/>
        <end position="258"/>
    </location>
</feature>
<feature type="region of interest" description="Disordered" evidence="2">
    <location>
        <begin position="472"/>
        <end position="516"/>
    </location>
</feature>
<sequence>MFNWKRDKISAKLTDTFIGEGTIVEGTIRSAGGVRLEGQLRGDISCDGDVVVGESGFAISNITARNVILAGQVTGNVHITGKLTISATGKLYGDLTAATLTIEDGGLFQGKSTMDHDEPAVNPVDRRSGIERRSGNSGNYTGVERRSGYDRRDMVVGEDGAVVWAAPKKISYRAIDKTSETDETAGNDNSGIDGKLGEDRAAASHDSMNRDPLRESGKAFISSISGGSKPTNAADDTPLADRDAGRGEDRTNRDAQKDKEVFNQVISRINQGVNEAERAALSGVILPEAVKVAITQSQSEIAAGSEFVTEHSELMDEDSVSAVDLVLDAGSFVSDSVGAVEEVQVDQVSAGSFEAISVNTAMETASEKVSVESFEADRVSTESSEMDKASTKSFEADDVSGDLSDRVIGDVNVEGAQVGVEEAVAQAEAAANVDEGSAAQPSVVADSPAKENAAIAAATSDVPAAAAMNVKNSSEPVKPSDNVYSYGFEDRANGNASTNEPAQRSAEEAAALLKNW</sequence>
<protein>
    <submittedName>
        <fullName evidence="3">Polymer-forming cytoskeletal protein</fullName>
    </submittedName>
</protein>
<evidence type="ECO:0000313" key="4">
    <source>
        <dbReference type="Proteomes" id="UP000673394"/>
    </source>
</evidence>
<dbReference type="PANTHER" id="PTHR35024:SF4">
    <property type="entry name" value="POLYMER-FORMING CYTOSKELETAL PROTEIN"/>
    <property type="match status" value="1"/>
</dbReference>
<feature type="compositionally biased region" description="Polar residues" evidence="2">
    <location>
        <begin position="222"/>
        <end position="231"/>
    </location>
</feature>
<dbReference type="RefSeq" id="WP_210663351.1">
    <property type="nucleotide sequence ID" value="NZ_JAGKSP010000016.1"/>
</dbReference>
<organism evidence="3 4">
    <name type="scientific">Paenibacillus lignilyticus</name>
    <dbReference type="NCBI Taxonomy" id="1172615"/>
    <lineage>
        <taxon>Bacteria</taxon>
        <taxon>Bacillati</taxon>
        <taxon>Bacillota</taxon>
        <taxon>Bacilli</taxon>
        <taxon>Bacillales</taxon>
        <taxon>Paenibacillaceae</taxon>
        <taxon>Paenibacillus</taxon>
    </lineage>
</organism>
<comment type="similarity">
    <text evidence="1">Belongs to the bactofilin family.</text>
</comment>
<evidence type="ECO:0000256" key="1">
    <source>
        <dbReference type="ARBA" id="ARBA00044755"/>
    </source>
</evidence>
<reference evidence="3 4" key="1">
    <citation type="submission" date="2021-04" db="EMBL/GenBank/DDBJ databases">
        <title>Paenibacillus sp. DLE-14 whole genome sequence.</title>
        <authorList>
            <person name="Ham Y.J."/>
        </authorList>
    </citation>
    <scope>NUCLEOTIDE SEQUENCE [LARGE SCALE GENOMIC DNA]</scope>
    <source>
        <strain evidence="3 4">DLE-14</strain>
    </source>
</reference>
<gene>
    <name evidence="3" type="ORF">I8J30_26720</name>
</gene>
<evidence type="ECO:0000256" key="2">
    <source>
        <dbReference type="SAM" id="MobiDB-lite"/>
    </source>
</evidence>
<proteinExistence type="inferred from homology"/>
<feature type="region of interest" description="Disordered" evidence="2">
    <location>
        <begin position="110"/>
        <end position="145"/>
    </location>
</feature>
<feature type="compositionally biased region" description="Basic and acidic residues" evidence="2">
    <location>
        <begin position="195"/>
        <end position="217"/>
    </location>
</feature>
<keyword evidence="4" id="KW-1185">Reference proteome</keyword>
<accession>A0ABS5CKA0</accession>
<feature type="compositionally biased region" description="Basic and acidic residues" evidence="2">
    <location>
        <begin position="113"/>
        <end position="134"/>
    </location>
</feature>
<evidence type="ECO:0000313" key="3">
    <source>
        <dbReference type="EMBL" id="MBP3966302.1"/>
    </source>
</evidence>
<dbReference type="Pfam" id="PF04519">
    <property type="entry name" value="Bactofilin"/>
    <property type="match status" value="1"/>
</dbReference>
<dbReference type="Proteomes" id="UP000673394">
    <property type="component" value="Unassembled WGS sequence"/>
</dbReference>